<reference evidence="1 2" key="1">
    <citation type="journal article" date="2019" name="Sci. Rep.">
        <title>Orb-weaving spider Araneus ventricosus genome elucidates the spidroin gene catalogue.</title>
        <authorList>
            <person name="Kono N."/>
            <person name="Nakamura H."/>
            <person name="Ohtoshi R."/>
            <person name="Moran D.A.P."/>
            <person name="Shinohara A."/>
            <person name="Yoshida Y."/>
            <person name="Fujiwara M."/>
            <person name="Mori M."/>
            <person name="Tomita M."/>
            <person name="Arakawa K."/>
        </authorList>
    </citation>
    <scope>NUCLEOTIDE SEQUENCE [LARGE SCALE GENOMIC DNA]</scope>
</reference>
<protein>
    <submittedName>
        <fullName evidence="1">Uncharacterized protein</fullName>
    </submittedName>
</protein>
<dbReference type="Proteomes" id="UP000499080">
    <property type="component" value="Unassembled WGS sequence"/>
</dbReference>
<keyword evidence="2" id="KW-1185">Reference proteome</keyword>
<dbReference type="AlphaFoldDB" id="A0A4Y2B3M7"/>
<sequence length="82" mass="9309">MLPYGLGRGGVSNKEIEKQMLVRHYATTCPSTYSFHMRKSAPDLEPILMQKDLPQNCSRTKIRLVIKFINAHEEFLCSGPNA</sequence>
<dbReference type="EMBL" id="BGPR01000045">
    <property type="protein sequence ID" value="GBL85906.1"/>
    <property type="molecule type" value="Genomic_DNA"/>
</dbReference>
<gene>
    <name evidence="1" type="ORF">AVEN_63221_1</name>
</gene>
<proteinExistence type="predicted"/>
<name>A0A4Y2B3M7_ARAVE</name>
<accession>A0A4Y2B3M7</accession>
<organism evidence="1 2">
    <name type="scientific">Araneus ventricosus</name>
    <name type="common">Orbweaver spider</name>
    <name type="synonym">Epeira ventricosa</name>
    <dbReference type="NCBI Taxonomy" id="182803"/>
    <lineage>
        <taxon>Eukaryota</taxon>
        <taxon>Metazoa</taxon>
        <taxon>Ecdysozoa</taxon>
        <taxon>Arthropoda</taxon>
        <taxon>Chelicerata</taxon>
        <taxon>Arachnida</taxon>
        <taxon>Araneae</taxon>
        <taxon>Araneomorphae</taxon>
        <taxon>Entelegynae</taxon>
        <taxon>Araneoidea</taxon>
        <taxon>Araneidae</taxon>
        <taxon>Araneus</taxon>
    </lineage>
</organism>
<comment type="caution">
    <text evidence="1">The sequence shown here is derived from an EMBL/GenBank/DDBJ whole genome shotgun (WGS) entry which is preliminary data.</text>
</comment>
<evidence type="ECO:0000313" key="1">
    <source>
        <dbReference type="EMBL" id="GBL85906.1"/>
    </source>
</evidence>
<evidence type="ECO:0000313" key="2">
    <source>
        <dbReference type="Proteomes" id="UP000499080"/>
    </source>
</evidence>